<accession>A0A9X8EHC4</accession>
<proteinExistence type="predicted"/>
<evidence type="ECO:0000313" key="2">
    <source>
        <dbReference type="EMBL" id="ROQ51222.1"/>
    </source>
</evidence>
<keyword evidence="1" id="KW-0732">Signal</keyword>
<protein>
    <recommendedName>
        <fullName evidence="4">Tle cognate immunity protein 4 C-terminal domain-containing protein</fullName>
    </recommendedName>
</protein>
<sequence>MRVFVLLVCLCHSIQAVADAVSPAPEMAQECVGRSRFVVPASLEWQMSGLRLGEPFARFMPGGDTWQADYGAPEFSGESHLVTIDVSPLTTRELYDRLKDRLVLSRANAQGEFIMAEQTRIGSLMTPYLKAQKPSEYYALNERYKALARTFERIDKIPGERASLEAMIADFAGKGWPVDTLQARLERLNREDAGYPVSDRFKWQVLPDFALEDGYAVYNEHGLTVVLWRQSRVYKLNFGYIERGVSNEQVLQRLDPHVRRVLAALRPRAAFEVPRQPGICLPFGFLADDGTAPYVVRAAWFGRHQEAVRYDIQVASQSLREQFEARRAADLSLDRADFPVLEQLPERQFRLGQMTILQTTTLTKWYLEHETDRRETFQLRAAHLGATPVPSMILQVDQLHSRDGLSLKLLETEAVEILGQVQALPNAPQVAQKRKRT</sequence>
<feature type="signal peptide" evidence="1">
    <location>
        <begin position="1"/>
        <end position="18"/>
    </location>
</feature>
<comment type="caution">
    <text evidence="2">The sequence shown here is derived from an EMBL/GenBank/DDBJ whole genome shotgun (WGS) entry which is preliminary data.</text>
</comment>
<dbReference type="EMBL" id="RJUR01000012">
    <property type="protein sequence ID" value="ROQ51222.1"/>
    <property type="molecule type" value="Genomic_DNA"/>
</dbReference>
<dbReference type="RefSeq" id="WP_123752748.1">
    <property type="nucleotide sequence ID" value="NZ_RJUR01000012.1"/>
</dbReference>
<organism evidence="2 3">
    <name type="scientific">Pseudomonas putida</name>
    <name type="common">Arthrobacter siderocapsulatus</name>
    <dbReference type="NCBI Taxonomy" id="303"/>
    <lineage>
        <taxon>Bacteria</taxon>
        <taxon>Pseudomonadati</taxon>
        <taxon>Pseudomonadota</taxon>
        <taxon>Gammaproteobacteria</taxon>
        <taxon>Pseudomonadales</taxon>
        <taxon>Pseudomonadaceae</taxon>
        <taxon>Pseudomonas</taxon>
    </lineage>
</organism>
<gene>
    <name evidence="2" type="ORF">EDF85_1681</name>
</gene>
<name>A0A9X8EHC4_PSEPU</name>
<evidence type="ECO:0000256" key="1">
    <source>
        <dbReference type="SAM" id="SignalP"/>
    </source>
</evidence>
<reference evidence="2 3" key="1">
    <citation type="submission" date="2018-11" db="EMBL/GenBank/DDBJ databases">
        <title>Genomic analyses of the natural microbiome of Caenorhabditis elegans.</title>
        <authorList>
            <person name="Samuel B."/>
        </authorList>
    </citation>
    <scope>NUCLEOTIDE SEQUENCE [LARGE SCALE GENOMIC DNA]</scope>
    <source>
        <strain evidence="2 3">BIGb0473</strain>
    </source>
</reference>
<evidence type="ECO:0008006" key="4">
    <source>
        <dbReference type="Google" id="ProtNLM"/>
    </source>
</evidence>
<evidence type="ECO:0000313" key="3">
    <source>
        <dbReference type="Proteomes" id="UP000269115"/>
    </source>
</evidence>
<dbReference type="AlphaFoldDB" id="A0A9X8EHC4"/>
<dbReference type="Proteomes" id="UP000269115">
    <property type="component" value="Unassembled WGS sequence"/>
</dbReference>
<feature type="chain" id="PRO_5040761560" description="Tle cognate immunity protein 4 C-terminal domain-containing protein" evidence="1">
    <location>
        <begin position="19"/>
        <end position="437"/>
    </location>
</feature>